<dbReference type="EMBL" id="JAZHOF010000003">
    <property type="protein sequence ID" value="MEJ8571562.1"/>
    <property type="molecule type" value="Genomic_DNA"/>
</dbReference>
<dbReference type="PROSITE" id="PS50801">
    <property type="entry name" value="STAS"/>
    <property type="match status" value="1"/>
</dbReference>
<evidence type="ECO:0000256" key="2">
    <source>
        <dbReference type="RuleBase" id="RU003749"/>
    </source>
</evidence>
<proteinExistence type="inferred from homology"/>
<reference evidence="4 5" key="1">
    <citation type="submission" date="2024-02" db="EMBL/GenBank/DDBJ databases">
        <title>Genome analysis and characterization of Microbaculum marinisediminis sp. nov., isolated from marine sediment.</title>
        <authorList>
            <person name="Du Z.-J."/>
            <person name="Ye Y.-Q."/>
            <person name="Zhang Z.-R."/>
            <person name="Yuan S.-M."/>
            <person name="Zhang X.-Y."/>
        </authorList>
    </citation>
    <scope>NUCLEOTIDE SEQUENCE [LARGE SCALE GENOMIC DNA]</scope>
    <source>
        <strain evidence="4 5">SDUM1044001</strain>
    </source>
</reference>
<dbReference type="SUPFAM" id="SSF52091">
    <property type="entry name" value="SpoIIaa-like"/>
    <property type="match status" value="1"/>
</dbReference>
<dbReference type="Gene3D" id="3.30.750.24">
    <property type="entry name" value="STAS domain"/>
    <property type="match status" value="1"/>
</dbReference>
<dbReference type="PANTHER" id="PTHR33495:SF2">
    <property type="entry name" value="ANTI-SIGMA FACTOR ANTAGONIST TM_1081-RELATED"/>
    <property type="match status" value="1"/>
</dbReference>
<dbReference type="Pfam" id="PF01740">
    <property type="entry name" value="STAS"/>
    <property type="match status" value="1"/>
</dbReference>
<dbReference type="AlphaFoldDB" id="A0AAW9RH88"/>
<feature type="domain" description="STAS" evidence="3">
    <location>
        <begin position="1"/>
        <end position="109"/>
    </location>
</feature>
<name>A0AAW9RH88_9HYPH</name>
<dbReference type="RefSeq" id="WP_340329261.1">
    <property type="nucleotide sequence ID" value="NZ_JAZHOF010000003.1"/>
</dbReference>
<protein>
    <recommendedName>
        <fullName evidence="2">Anti-sigma factor antagonist</fullName>
    </recommendedName>
</protein>
<sequence length="112" mass="11836">MDIREEQLDGVSIVVPVGRIDINTAPEAEAAIMPKFDEARGVVVDFAELTYISSAGLRILLKAAKRSKASGVPLAFSNMAPPVLEVFEVSGFARLFSIYGDRAAAVASIPAA</sequence>
<dbReference type="InterPro" id="IPR036513">
    <property type="entry name" value="STAS_dom_sf"/>
</dbReference>
<dbReference type="NCBIfam" id="TIGR00377">
    <property type="entry name" value="ant_ant_sig"/>
    <property type="match status" value="1"/>
</dbReference>
<evidence type="ECO:0000313" key="4">
    <source>
        <dbReference type="EMBL" id="MEJ8571562.1"/>
    </source>
</evidence>
<evidence type="ECO:0000259" key="3">
    <source>
        <dbReference type="PROSITE" id="PS50801"/>
    </source>
</evidence>
<comment type="similarity">
    <text evidence="1 2">Belongs to the anti-sigma-factor antagonist family.</text>
</comment>
<accession>A0AAW9RH88</accession>
<gene>
    <name evidence="4" type="ORF">V3328_08765</name>
</gene>
<organism evidence="4 5">
    <name type="scientific">Microbaculum marinum</name>
    <dbReference type="NCBI Taxonomy" id="1764581"/>
    <lineage>
        <taxon>Bacteria</taxon>
        <taxon>Pseudomonadati</taxon>
        <taxon>Pseudomonadota</taxon>
        <taxon>Alphaproteobacteria</taxon>
        <taxon>Hyphomicrobiales</taxon>
        <taxon>Tepidamorphaceae</taxon>
        <taxon>Microbaculum</taxon>
    </lineage>
</organism>
<dbReference type="InterPro" id="IPR002645">
    <property type="entry name" value="STAS_dom"/>
</dbReference>
<evidence type="ECO:0000313" key="5">
    <source>
        <dbReference type="Proteomes" id="UP001378188"/>
    </source>
</evidence>
<evidence type="ECO:0000256" key="1">
    <source>
        <dbReference type="ARBA" id="ARBA00009013"/>
    </source>
</evidence>
<keyword evidence="5" id="KW-1185">Reference proteome</keyword>
<comment type="caution">
    <text evidence="4">The sequence shown here is derived from an EMBL/GenBank/DDBJ whole genome shotgun (WGS) entry which is preliminary data.</text>
</comment>
<dbReference type="InterPro" id="IPR003658">
    <property type="entry name" value="Anti-sigma_ant"/>
</dbReference>
<dbReference type="PANTHER" id="PTHR33495">
    <property type="entry name" value="ANTI-SIGMA FACTOR ANTAGONIST TM_1081-RELATED-RELATED"/>
    <property type="match status" value="1"/>
</dbReference>
<dbReference type="GO" id="GO:0043856">
    <property type="term" value="F:anti-sigma factor antagonist activity"/>
    <property type="evidence" value="ECO:0007669"/>
    <property type="project" value="InterPro"/>
</dbReference>
<dbReference type="Proteomes" id="UP001378188">
    <property type="component" value="Unassembled WGS sequence"/>
</dbReference>
<dbReference type="CDD" id="cd07043">
    <property type="entry name" value="STAS_anti-anti-sigma_factors"/>
    <property type="match status" value="1"/>
</dbReference>